<keyword evidence="3" id="KW-0819">tRNA processing</keyword>
<dbReference type="EC" id="6.3.4.19" evidence="1"/>
<evidence type="ECO:0000256" key="5">
    <source>
        <dbReference type="ARBA" id="ARBA00022840"/>
    </source>
</evidence>
<dbReference type="InterPro" id="IPR011063">
    <property type="entry name" value="TilS/TtcA_N"/>
</dbReference>
<dbReference type="InterPro" id="IPR012795">
    <property type="entry name" value="tRNA_Ile_lys_synt_N"/>
</dbReference>
<comment type="catalytic activity">
    <reaction evidence="6">
        <text>cytidine(34) in tRNA(Ile2) + L-lysine + ATP = lysidine(34) in tRNA(Ile2) + AMP + diphosphate + H(+)</text>
        <dbReference type="Rhea" id="RHEA:43744"/>
        <dbReference type="Rhea" id="RHEA-COMP:10625"/>
        <dbReference type="Rhea" id="RHEA-COMP:10670"/>
        <dbReference type="ChEBI" id="CHEBI:15378"/>
        <dbReference type="ChEBI" id="CHEBI:30616"/>
        <dbReference type="ChEBI" id="CHEBI:32551"/>
        <dbReference type="ChEBI" id="CHEBI:33019"/>
        <dbReference type="ChEBI" id="CHEBI:82748"/>
        <dbReference type="ChEBI" id="CHEBI:83665"/>
        <dbReference type="ChEBI" id="CHEBI:456215"/>
        <dbReference type="EC" id="6.3.4.19"/>
    </reaction>
</comment>
<dbReference type="PANTHER" id="PTHR43033:SF1">
    <property type="entry name" value="TRNA(ILE)-LYSIDINE SYNTHASE-RELATED"/>
    <property type="match status" value="1"/>
</dbReference>
<evidence type="ECO:0000256" key="3">
    <source>
        <dbReference type="ARBA" id="ARBA00022694"/>
    </source>
</evidence>
<feature type="domain" description="tRNA(Ile)-lysidine/2-thiocytidine synthase N-terminal" evidence="7">
    <location>
        <begin position="18"/>
        <end position="177"/>
    </location>
</feature>
<dbReference type="AlphaFoldDB" id="A0A6J6W521"/>
<protein>
    <recommendedName>
        <fullName evidence="1">tRNA(Ile)-lysidine synthetase</fullName>
        <ecNumber evidence="1">6.3.4.19</ecNumber>
    </recommendedName>
</protein>
<evidence type="ECO:0000313" key="8">
    <source>
        <dbReference type="EMBL" id="CAB4778058.1"/>
    </source>
</evidence>
<dbReference type="EMBL" id="CAFAAB010000023">
    <property type="protein sequence ID" value="CAB4778058.1"/>
    <property type="molecule type" value="Genomic_DNA"/>
</dbReference>
<dbReference type="CDD" id="cd01992">
    <property type="entry name" value="TilS_N"/>
    <property type="match status" value="1"/>
</dbReference>
<dbReference type="GO" id="GO:0005524">
    <property type="term" value="F:ATP binding"/>
    <property type="evidence" value="ECO:0007669"/>
    <property type="project" value="UniProtKB-KW"/>
</dbReference>
<reference evidence="8" key="1">
    <citation type="submission" date="2020-05" db="EMBL/GenBank/DDBJ databases">
        <authorList>
            <person name="Chiriac C."/>
            <person name="Salcher M."/>
            <person name="Ghai R."/>
            <person name="Kavagutti S V."/>
        </authorList>
    </citation>
    <scope>NUCLEOTIDE SEQUENCE</scope>
</reference>
<dbReference type="HAMAP" id="MF_01161">
    <property type="entry name" value="tRNA_Ile_lys_synt"/>
    <property type="match status" value="1"/>
</dbReference>
<dbReference type="NCBIfam" id="TIGR02432">
    <property type="entry name" value="lysidine_TilS_N"/>
    <property type="match status" value="1"/>
</dbReference>
<dbReference type="InterPro" id="IPR014729">
    <property type="entry name" value="Rossmann-like_a/b/a_fold"/>
</dbReference>
<organism evidence="8">
    <name type="scientific">freshwater metagenome</name>
    <dbReference type="NCBI Taxonomy" id="449393"/>
    <lineage>
        <taxon>unclassified sequences</taxon>
        <taxon>metagenomes</taxon>
        <taxon>ecological metagenomes</taxon>
    </lineage>
</organism>
<evidence type="ECO:0000256" key="6">
    <source>
        <dbReference type="ARBA" id="ARBA00048539"/>
    </source>
</evidence>
<keyword evidence="5" id="KW-0067">ATP-binding</keyword>
<keyword evidence="4" id="KW-0547">Nucleotide-binding</keyword>
<evidence type="ECO:0000256" key="2">
    <source>
        <dbReference type="ARBA" id="ARBA00022598"/>
    </source>
</evidence>
<dbReference type="Gene3D" id="3.40.50.620">
    <property type="entry name" value="HUPs"/>
    <property type="match status" value="1"/>
</dbReference>
<dbReference type="SUPFAM" id="SSF52402">
    <property type="entry name" value="Adenine nucleotide alpha hydrolases-like"/>
    <property type="match status" value="1"/>
</dbReference>
<keyword evidence="2" id="KW-0436">Ligase</keyword>
<dbReference type="Pfam" id="PF01171">
    <property type="entry name" value="ATP_bind_3"/>
    <property type="match status" value="1"/>
</dbReference>
<evidence type="ECO:0000256" key="1">
    <source>
        <dbReference type="ARBA" id="ARBA00013267"/>
    </source>
</evidence>
<gene>
    <name evidence="8" type="ORF">UFOPK2958_00330</name>
</gene>
<accession>A0A6J6W521</accession>
<dbReference type="PANTHER" id="PTHR43033">
    <property type="entry name" value="TRNA(ILE)-LYSIDINE SYNTHASE-RELATED"/>
    <property type="match status" value="1"/>
</dbReference>
<proteinExistence type="inferred from homology"/>
<evidence type="ECO:0000256" key="4">
    <source>
        <dbReference type="ARBA" id="ARBA00022741"/>
    </source>
</evidence>
<dbReference type="GO" id="GO:0032267">
    <property type="term" value="F:tRNA(Ile)-lysidine synthase activity"/>
    <property type="evidence" value="ECO:0007669"/>
    <property type="project" value="UniProtKB-EC"/>
</dbReference>
<dbReference type="InterPro" id="IPR012094">
    <property type="entry name" value="tRNA_Ile_lys_synt"/>
</dbReference>
<sequence>MTGELLERCVFPATDDVVALAVSGGADSVGMALLAHEAGLSVHIHHVDHHLRPNSARDAELVVALARELGAAVTVHDVHLENGGNVESRARAARRSVLPPDILTGHTMDDLAETMLLNLLWGAGLDGLSPMTRGATKPLIHLRRSEVRALVLESGRPFIDDPTNEDQTLRRNAMRHRIIPALDEVGERDIVPILARQAWLVADERAWLDEIVSLDAAIAFDQIDCRELQTWPTARVRRWVRQHLTTDDPDGTHAPSLDEVERVLRVIRGEVVATEVSGGRRVARKDQFLYLA</sequence>
<dbReference type="SUPFAM" id="SSF82829">
    <property type="entry name" value="MesJ substrate recognition domain-like"/>
    <property type="match status" value="1"/>
</dbReference>
<name>A0A6J6W521_9ZZZZ</name>
<evidence type="ECO:0000259" key="7">
    <source>
        <dbReference type="Pfam" id="PF01171"/>
    </source>
</evidence>
<dbReference type="GO" id="GO:0008033">
    <property type="term" value="P:tRNA processing"/>
    <property type="evidence" value="ECO:0007669"/>
    <property type="project" value="UniProtKB-KW"/>
</dbReference>